<dbReference type="InterPro" id="IPR036388">
    <property type="entry name" value="WH-like_DNA-bd_sf"/>
</dbReference>
<dbReference type="PRINTS" id="PR00598">
    <property type="entry name" value="HTHMARR"/>
</dbReference>
<dbReference type="PANTHER" id="PTHR33164">
    <property type="entry name" value="TRANSCRIPTIONAL REGULATOR, MARR FAMILY"/>
    <property type="match status" value="1"/>
</dbReference>
<keyword evidence="3" id="KW-1185">Reference proteome</keyword>
<dbReference type="Pfam" id="PF12802">
    <property type="entry name" value="MarR_2"/>
    <property type="match status" value="1"/>
</dbReference>
<dbReference type="InterPro" id="IPR036390">
    <property type="entry name" value="WH_DNA-bd_sf"/>
</dbReference>
<organism evidence="2 3">
    <name type="scientific">Frondihabitans cladoniiphilus</name>
    <dbReference type="NCBI Taxonomy" id="715785"/>
    <lineage>
        <taxon>Bacteria</taxon>
        <taxon>Bacillati</taxon>
        <taxon>Actinomycetota</taxon>
        <taxon>Actinomycetes</taxon>
        <taxon>Micrococcales</taxon>
        <taxon>Microbacteriaceae</taxon>
        <taxon>Frondihabitans</taxon>
    </lineage>
</organism>
<proteinExistence type="predicted"/>
<dbReference type="PANTHER" id="PTHR33164:SF104">
    <property type="entry name" value="TRANSCRIPTIONAL REGULATORY PROTEIN"/>
    <property type="match status" value="1"/>
</dbReference>
<reference evidence="3" key="1">
    <citation type="journal article" date="2019" name="Int. J. Syst. Evol. Microbiol.">
        <title>The Global Catalogue of Microorganisms (GCM) 10K type strain sequencing project: providing services to taxonomists for standard genome sequencing and annotation.</title>
        <authorList>
            <consortium name="The Broad Institute Genomics Platform"/>
            <consortium name="The Broad Institute Genome Sequencing Center for Infectious Disease"/>
            <person name="Wu L."/>
            <person name="Ma J."/>
        </authorList>
    </citation>
    <scope>NUCLEOTIDE SEQUENCE [LARGE SCALE GENOMIC DNA]</scope>
    <source>
        <strain evidence="3">JCM 18956</strain>
    </source>
</reference>
<comment type="caution">
    <text evidence="2">The sequence shown here is derived from an EMBL/GenBank/DDBJ whole genome shotgun (WGS) entry which is preliminary data.</text>
</comment>
<dbReference type="Gene3D" id="1.10.10.10">
    <property type="entry name" value="Winged helix-like DNA-binding domain superfamily/Winged helix DNA-binding domain"/>
    <property type="match status" value="1"/>
</dbReference>
<sequence length="166" mass="18424">MNDNDEVDLLIDAWAGQLPEIDFTPLDVMSRLRRVSHRLTGIRRAAFGTADLAIWEFDVLAALRRAGEPFEMSPAQLLTVTMVTSGTLTQRVDHLEERGLVGRRKNPEDGRSVLVQMTPLGRERVDRAMIALVESEERALEPLSRSDRAQLVELLRALGEAGGPPA</sequence>
<dbReference type="Proteomes" id="UP001501295">
    <property type="component" value="Unassembled WGS sequence"/>
</dbReference>
<dbReference type="RefSeq" id="WP_345376423.1">
    <property type="nucleotide sequence ID" value="NZ_BAABLM010000005.1"/>
</dbReference>
<dbReference type="SUPFAM" id="SSF46785">
    <property type="entry name" value="Winged helix' DNA-binding domain"/>
    <property type="match status" value="1"/>
</dbReference>
<dbReference type="SMART" id="SM00347">
    <property type="entry name" value="HTH_MARR"/>
    <property type="match status" value="1"/>
</dbReference>
<evidence type="ECO:0000313" key="2">
    <source>
        <dbReference type="EMBL" id="GAA4680337.1"/>
    </source>
</evidence>
<dbReference type="EMBL" id="BAABLM010000005">
    <property type="protein sequence ID" value="GAA4680337.1"/>
    <property type="molecule type" value="Genomic_DNA"/>
</dbReference>
<dbReference type="InterPro" id="IPR000835">
    <property type="entry name" value="HTH_MarR-typ"/>
</dbReference>
<accession>A0ABP8W6W4</accession>
<dbReference type="PROSITE" id="PS50995">
    <property type="entry name" value="HTH_MARR_2"/>
    <property type="match status" value="1"/>
</dbReference>
<evidence type="ECO:0000259" key="1">
    <source>
        <dbReference type="PROSITE" id="PS50995"/>
    </source>
</evidence>
<dbReference type="InterPro" id="IPR039422">
    <property type="entry name" value="MarR/SlyA-like"/>
</dbReference>
<protein>
    <submittedName>
        <fullName evidence="2">MarR family transcriptional regulator TamR</fullName>
    </submittedName>
</protein>
<name>A0ABP8W6W4_9MICO</name>
<feature type="domain" description="HTH marR-type" evidence="1">
    <location>
        <begin position="25"/>
        <end position="160"/>
    </location>
</feature>
<gene>
    <name evidence="2" type="primary">tamR_2</name>
    <name evidence="2" type="ORF">GCM10025780_26970</name>
</gene>
<evidence type="ECO:0000313" key="3">
    <source>
        <dbReference type="Proteomes" id="UP001501295"/>
    </source>
</evidence>